<reference evidence="1" key="1">
    <citation type="journal article" date="2021" name="Proc. Natl. Acad. Sci. U.S.A.">
        <title>A Catalog of Tens of Thousands of Viruses from Human Metagenomes Reveals Hidden Associations with Chronic Diseases.</title>
        <authorList>
            <person name="Tisza M.J."/>
            <person name="Buck C.B."/>
        </authorList>
    </citation>
    <scope>NUCLEOTIDE SEQUENCE</scope>
    <source>
        <strain evidence="1">Ctgn638</strain>
    </source>
</reference>
<name>A0A8S5TLI5_9CAUD</name>
<protein>
    <submittedName>
        <fullName evidence="1">Uncharacterized protein</fullName>
    </submittedName>
</protein>
<accession>A0A8S5TLI5</accession>
<dbReference type="EMBL" id="BK032845">
    <property type="protein sequence ID" value="DAF63915.1"/>
    <property type="molecule type" value="Genomic_DNA"/>
</dbReference>
<proteinExistence type="predicted"/>
<sequence>MSKSKRKIYPAKAQIKALEMNCIAVEEPTIQKWDNGFEYKAKTVVKVKSLSTSRLIDLVIWDNFNVHKGDEIRAVGKLEDTGKAFIAWADITLITKRA</sequence>
<evidence type="ECO:0000313" key="1">
    <source>
        <dbReference type="EMBL" id="DAF63915.1"/>
    </source>
</evidence>
<organism evidence="1">
    <name type="scientific">Siphoviridae sp. ctgn638</name>
    <dbReference type="NCBI Taxonomy" id="2827913"/>
    <lineage>
        <taxon>Viruses</taxon>
        <taxon>Duplodnaviria</taxon>
        <taxon>Heunggongvirae</taxon>
        <taxon>Uroviricota</taxon>
        <taxon>Caudoviricetes</taxon>
    </lineage>
</organism>